<sequence>MQFRITDIEFDFEDSQGELPYDEQVAIVDDVMSITWDAADNEDLVEEITCSTGFCVKSIDYCYVLK</sequence>
<name>A0A6M2ZI54_9CAUD</name>
<accession>A0A6M2ZI54</accession>
<protein>
    <submittedName>
        <fullName evidence="1">Uncharacterized protein</fullName>
    </submittedName>
</protein>
<organism evidence="1 2">
    <name type="scientific">Synechococcus phage S-SCSM1</name>
    <dbReference type="NCBI Taxonomy" id="2588487"/>
    <lineage>
        <taxon>Viruses</taxon>
        <taxon>Duplodnaviria</taxon>
        <taxon>Heunggongvirae</taxon>
        <taxon>Uroviricota</taxon>
        <taxon>Caudoviricetes</taxon>
        <taxon>Pantevenvirales</taxon>
        <taxon>Kyanoviridae</taxon>
        <taxon>Zhoulongquanvirus</taxon>
        <taxon>Zhoulongquanvirus esscess</taxon>
    </lineage>
</organism>
<evidence type="ECO:0000313" key="2">
    <source>
        <dbReference type="Proteomes" id="UP000515683"/>
    </source>
</evidence>
<reference evidence="1" key="1">
    <citation type="submission" date="2019-04" db="EMBL/GenBank/DDBJ databases">
        <title>Genomic and proteomic characterization of cyanophage S-SCSM1 provides new insights into understanding the viral gene diversity and phage-host interactions.</title>
        <authorList>
            <person name="Wang Q."/>
            <person name="Xu Y."/>
            <person name="Jiao N."/>
            <person name="Zhang R."/>
        </authorList>
    </citation>
    <scope>NUCLEOTIDE SEQUENCE [LARGE SCALE GENOMIC DNA]</scope>
</reference>
<dbReference type="EMBL" id="MK867354">
    <property type="protein sequence ID" value="QFG06533.1"/>
    <property type="molecule type" value="Genomic_DNA"/>
</dbReference>
<dbReference type="Proteomes" id="UP000515683">
    <property type="component" value="Segment"/>
</dbReference>
<gene>
    <name evidence="1" type="ORF">SSCSM1_269</name>
</gene>
<evidence type="ECO:0000313" key="1">
    <source>
        <dbReference type="EMBL" id="QFG06533.1"/>
    </source>
</evidence>
<keyword evidence="2" id="KW-1185">Reference proteome</keyword>
<proteinExistence type="predicted"/>